<keyword evidence="2" id="KW-1185">Reference proteome</keyword>
<gene>
    <name evidence="1" type="ORF">Pint_29832</name>
</gene>
<protein>
    <submittedName>
        <fullName evidence="1">Uncharacterized protein</fullName>
    </submittedName>
</protein>
<evidence type="ECO:0000313" key="1">
    <source>
        <dbReference type="EMBL" id="KAJ0008067.1"/>
    </source>
</evidence>
<comment type="caution">
    <text evidence="1">The sequence shown here is derived from an EMBL/GenBank/DDBJ whole genome shotgun (WGS) entry which is preliminary data.</text>
</comment>
<proteinExistence type="predicted"/>
<accession>A0ACC0X334</accession>
<sequence length="139" mass="16629">MDISVVRDKRSITIECSVFGGCAPFETMEHEEKRLWRHTQIFVGILVTAVVTLFGFLCYRWWKEYKLDKEEEWWKSVGVFLLIPLLCYYSYLILRKLKTKVESIWNRWKLLHELGDNITVSLPITLGKRKSQDKDQNKR</sequence>
<name>A0ACC0X334_9ROSI</name>
<dbReference type="Proteomes" id="UP001163603">
    <property type="component" value="Chromosome 15"/>
</dbReference>
<dbReference type="EMBL" id="CM047750">
    <property type="protein sequence ID" value="KAJ0008067.1"/>
    <property type="molecule type" value="Genomic_DNA"/>
</dbReference>
<evidence type="ECO:0000313" key="2">
    <source>
        <dbReference type="Proteomes" id="UP001163603"/>
    </source>
</evidence>
<organism evidence="1 2">
    <name type="scientific">Pistacia integerrima</name>
    <dbReference type="NCBI Taxonomy" id="434235"/>
    <lineage>
        <taxon>Eukaryota</taxon>
        <taxon>Viridiplantae</taxon>
        <taxon>Streptophyta</taxon>
        <taxon>Embryophyta</taxon>
        <taxon>Tracheophyta</taxon>
        <taxon>Spermatophyta</taxon>
        <taxon>Magnoliopsida</taxon>
        <taxon>eudicotyledons</taxon>
        <taxon>Gunneridae</taxon>
        <taxon>Pentapetalae</taxon>
        <taxon>rosids</taxon>
        <taxon>malvids</taxon>
        <taxon>Sapindales</taxon>
        <taxon>Anacardiaceae</taxon>
        <taxon>Pistacia</taxon>
    </lineage>
</organism>
<reference evidence="2" key="1">
    <citation type="journal article" date="2023" name="G3 (Bethesda)">
        <title>Genome assembly and association tests identify interacting loci associated with vigor, precocity, and sex in interspecific pistachio rootstocks.</title>
        <authorList>
            <person name="Palmer W."/>
            <person name="Jacygrad E."/>
            <person name="Sagayaradj S."/>
            <person name="Cavanaugh K."/>
            <person name="Han R."/>
            <person name="Bertier L."/>
            <person name="Beede B."/>
            <person name="Kafkas S."/>
            <person name="Golino D."/>
            <person name="Preece J."/>
            <person name="Michelmore R."/>
        </authorList>
    </citation>
    <scope>NUCLEOTIDE SEQUENCE [LARGE SCALE GENOMIC DNA]</scope>
</reference>